<proteinExistence type="predicted"/>
<dbReference type="Proteomes" id="UP000247523">
    <property type="component" value="Unassembled WGS sequence"/>
</dbReference>
<dbReference type="Pfam" id="PF13527">
    <property type="entry name" value="Acetyltransf_9"/>
    <property type="match status" value="1"/>
</dbReference>
<dbReference type="Gene3D" id="3.40.630.30">
    <property type="match status" value="1"/>
</dbReference>
<protein>
    <submittedName>
        <fullName evidence="2">Acetyltransferase (GNAT) family protein</fullName>
    </submittedName>
</protein>
<dbReference type="InterPro" id="IPR016181">
    <property type="entry name" value="Acyl_CoA_acyltransferase"/>
</dbReference>
<dbReference type="GO" id="GO:0016747">
    <property type="term" value="F:acyltransferase activity, transferring groups other than amino-acyl groups"/>
    <property type="evidence" value="ECO:0007669"/>
    <property type="project" value="InterPro"/>
</dbReference>
<feature type="domain" description="N-acetyltransferase" evidence="1">
    <location>
        <begin position="1"/>
        <end position="156"/>
    </location>
</feature>
<reference evidence="2 3" key="1">
    <citation type="submission" date="2018-05" db="EMBL/GenBank/DDBJ databases">
        <title>Genomic Encyclopedia of Type Strains, Phase IV (KMG-IV): sequencing the most valuable type-strain genomes for metagenomic binning, comparative biology and taxonomic classification.</title>
        <authorList>
            <person name="Goeker M."/>
        </authorList>
    </citation>
    <scope>NUCLEOTIDE SEQUENCE [LARGE SCALE GENOMIC DNA]</scope>
    <source>
        <strain evidence="2 3">DSM 28816</strain>
    </source>
</reference>
<dbReference type="EMBL" id="QICS01000012">
    <property type="protein sequence ID" value="PXV86660.1"/>
    <property type="molecule type" value="Genomic_DNA"/>
</dbReference>
<dbReference type="RefSeq" id="WP_170123044.1">
    <property type="nucleotide sequence ID" value="NZ_QICS01000012.1"/>
</dbReference>
<keyword evidence="2" id="KW-0808">Transferase</keyword>
<evidence type="ECO:0000259" key="1">
    <source>
        <dbReference type="PROSITE" id="PS51186"/>
    </source>
</evidence>
<dbReference type="AlphaFoldDB" id="A0A318EJX6"/>
<comment type="caution">
    <text evidence="2">The sequence shown here is derived from an EMBL/GenBank/DDBJ whole genome shotgun (WGS) entry which is preliminary data.</text>
</comment>
<evidence type="ECO:0000313" key="3">
    <source>
        <dbReference type="Proteomes" id="UP000247523"/>
    </source>
</evidence>
<dbReference type="SUPFAM" id="SSF55729">
    <property type="entry name" value="Acyl-CoA N-acyltransferases (Nat)"/>
    <property type="match status" value="1"/>
</dbReference>
<organism evidence="2 3">
    <name type="scientific">Lachnotalea glycerini</name>
    <dbReference type="NCBI Taxonomy" id="1763509"/>
    <lineage>
        <taxon>Bacteria</taxon>
        <taxon>Bacillati</taxon>
        <taxon>Bacillota</taxon>
        <taxon>Clostridia</taxon>
        <taxon>Lachnospirales</taxon>
        <taxon>Lachnospiraceae</taxon>
        <taxon>Lachnotalea</taxon>
    </lineage>
</organism>
<name>A0A318EJX6_9FIRM</name>
<sequence length="298" mass="35128">MIEQYEVRKSYRQNEILRKSFNELASGIFGINFEDWYKNGYWTDKYNPYSIVTENKVVANVSVNKMEFISNGKRVKYLQLGTVMTDKKYRNMGFIKTIMQEIEKDYYDIVDGIYLFANDSVLQFYPKFGYKKSTEYQYSKVISNKFNEVGMARDKQARQIQMNNKEEWSLFEKAIENSVNNCAFEMKNNKELIMFYVTQFMKNNVYYVENESAYVIAENNEDELFLHNIFSGKIVNVDSIVEAFGYDISKVVLGFTPLINQGYQVEKLCKNNTTLFLKGKGFDLFEEKEYIFPTLSHA</sequence>
<dbReference type="PROSITE" id="PS51186">
    <property type="entry name" value="GNAT"/>
    <property type="match status" value="1"/>
</dbReference>
<gene>
    <name evidence="2" type="ORF">C8E03_11237</name>
</gene>
<dbReference type="InterPro" id="IPR000182">
    <property type="entry name" value="GNAT_dom"/>
</dbReference>
<accession>A0A318EJX6</accession>
<evidence type="ECO:0000313" key="2">
    <source>
        <dbReference type="EMBL" id="PXV86660.1"/>
    </source>
</evidence>